<comment type="caution">
    <text evidence="1">The sequence shown here is derived from an EMBL/GenBank/DDBJ whole genome shotgun (WGS) entry which is preliminary data.</text>
</comment>
<evidence type="ECO:0000313" key="2">
    <source>
        <dbReference type="Proteomes" id="UP000004535"/>
    </source>
</evidence>
<reference evidence="1 2" key="1">
    <citation type="journal article" date="2012" name="J. Bacteriol.">
        <title>Draft Genome Sequence Determination for Cystic Fibrosis and Chronic Granulomatous Disease Burkholderia multivorans Isolates.</title>
        <authorList>
            <person name="Varga J.J."/>
            <person name="Losada L."/>
            <person name="Zelazny A.M."/>
            <person name="Brinkac L."/>
            <person name="Harkins D."/>
            <person name="Radune D."/>
            <person name="Hostetler J."/>
            <person name="Sampaio E.P."/>
            <person name="Ronning C.M."/>
            <person name="Nierman W.C."/>
            <person name="Greenberg D.E."/>
            <person name="Holland S.M."/>
            <person name="Goldberg J.B."/>
        </authorList>
    </citation>
    <scope>NUCLEOTIDE SEQUENCE [LARGE SCALE GENOMIC DNA]</scope>
    <source>
        <strain evidence="1 2">CGD2</strain>
    </source>
</reference>
<evidence type="ECO:0000313" key="1">
    <source>
        <dbReference type="EMBL" id="EEE07231.1"/>
    </source>
</evidence>
<organism evidence="1 2">
    <name type="scientific">Burkholderia multivorans CGD2</name>
    <dbReference type="NCBI Taxonomy" id="513052"/>
    <lineage>
        <taxon>Bacteria</taxon>
        <taxon>Pseudomonadati</taxon>
        <taxon>Pseudomonadota</taxon>
        <taxon>Betaproteobacteria</taxon>
        <taxon>Burkholderiales</taxon>
        <taxon>Burkholderiaceae</taxon>
        <taxon>Burkholderia</taxon>
        <taxon>Burkholderia cepacia complex</taxon>
    </lineage>
</organism>
<gene>
    <name evidence="1" type="ORF">BURMUCGD2_6333</name>
</gene>
<dbReference type="EMBL" id="ACFC01000004">
    <property type="protein sequence ID" value="EEE07231.1"/>
    <property type="molecule type" value="Genomic_DNA"/>
</dbReference>
<dbReference type="AlphaFoldDB" id="B9BNR3"/>
<name>B9BNR3_9BURK</name>
<sequence>MKMPRTREALSHRVCGFNDKFLGADHRVDDALHLLTLTAIASPEYPHNFDAAEYRHPDRLPTFLRIRVDCARGGGRAC</sequence>
<accession>B9BNR3</accession>
<dbReference type="Proteomes" id="UP000004535">
    <property type="component" value="Unassembled WGS sequence"/>
</dbReference>
<proteinExistence type="predicted"/>
<protein>
    <submittedName>
        <fullName evidence="1">Uncharacterized protein</fullName>
    </submittedName>
</protein>